<reference evidence="2" key="1">
    <citation type="journal article" date="2023" name="Plant J.">
        <title>Genome sequences and population genomics provide insights into the demographic history, inbreeding, and mutation load of two 'living fossil' tree species of Dipteronia.</title>
        <authorList>
            <person name="Feng Y."/>
            <person name="Comes H.P."/>
            <person name="Chen J."/>
            <person name="Zhu S."/>
            <person name="Lu R."/>
            <person name="Zhang X."/>
            <person name="Li P."/>
            <person name="Qiu J."/>
            <person name="Olsen K.M."/>
            <person name="Qiu Y."/>
        </authorList>
    </citation>
    <scope>NUCLEOTIDE SEQUENCE</scope>
    <source>
        <strain evidence="2">KIB01</strain>
    </source>
</reference>
<keyword evidence="3" id="KW-1185">Reference proteome</keyword>
<sequence>METSTAALFSGLATMIVIVIAWMLMMVVEWVWLKPKKLEKWLRQEGFSGNSYRFLRGDMKDIAAMRKQVTAKPISSADSHRHHNIVPRILPFNHHIIIIYGSFELCLLQTLIHIWFFIFL</sequence>
<dbReference type="EMBL" id="JANJYI010000004">
    <property type="protein sequence ID" value="KAK2654637.1"/>
    <property type="molecule type" value="Genomic_DNA"/>
</dbReference>
<proteinExistence type="predicted"/>
<keyword evidence="1" id="KW-0472">Membrane</keyword>
<organism evidence="2 3">
    <name type="scientific">Dipteronia dyeriana</name>
    <dbReference type="NCBI Taxonomy" id="168575"/>
    <lineage>
        <taxon>Eukaryota</taxon>
        <taxon>Viridiplantae</taxon>
        <taxon>Streptophyta</taxon>
        <taxon>Embryophyta</taxon>
        <taxon>Tracheophyta</taxon>
        <taxon>Spermatophyta</taxon>
        <taxon>Magnoliopsida</taxon>
        <taxon>eudicotyledons</taxon>
        <taxon>Gunneridae</taxon>
        <taxon>Pentapetalae</taxon>
        <taxon>rosids</taxon>
        <taxon>malvids</taxon>
        <taxon>Sapindales</taxon>
        <taxon>Sapindaceae</taxon>
        <taxon>Hippocastanoideae</taxon>
        <taxon>Acereae</taxon>
        <taxon>Dipteronia</taxon>
    </lineage>
</organism>
<feature type="transmembrane region" description="Helical" evidence="1">
    <location>
        <begin position="6"/>
        <end position="33"/>
    </location>
</feature>
<keyword evidence="1" id="KW-0812">Transmembrane</keyword>
<name>A0AAD9X8E2_9ROSI</name>
<protein>
    <submittedName>
        <fullName evidence="2">Uncharacterized protein</fullName>
    </submittedName>
</protein>
<evidence type="ECO:0000256" key="1">
    <source>
        <dbReference type="SAM" id="Phobius"/>
    </source>
</evidence>
<evidence type="ECO:0000313" key="3">
    <source>
        <dbReference type="Proteomes" id="UP001280121"/>
    </source>
</evidence>
<evidence type="ECO:0000313" key="2">
    <source>
        <dbReference type="EMBL" id="KAK2654637.1"/>
    </source>
</evidence>
<gene>
    <name evidence="2" type="ORF">Ddye_014493</name>
</gene>
<comment type="caution">
    <text evidence="2">The sequence shown here is derived from an EMBL/GenBank/DDBJ whole genome shotgun (WGS) entry which is preliminary data.</text>
</comment>
<feature type="transmembrane region" description="Helical" evidence="1">
    <location>
        <begin position="97"/>
        <end position="118"/>
    </location>
</feature>
<dbReference type="Proteomes" id="UP001280121">
    <property type="component" value="Unassembled WGS sequence"/>
</dbReference>
<keyword evidence="1" id="KW-1133">Transmembrane helix</keyword>
<accession>A0AAD9X8E2</accession>
<dbReference type="AlphaFoldDB" id="A0AAD9X8E2"/>